<accession>A0AAD4H9D9</accession>
<evidence type="ECO:0000313" key="10">
    <source>
        <dbReference type="EMBL" id="KAG0278925.1"/>
    </source>
</evidence>
<feature type="compositionally biased region" description="Basic and acidic residues" evidence="7">
    <location>
        <begin position="271"/>
        <end position="285"/>
    </location>
</feature>
<feature type="compositionally biased region" description="Basic and acidic residues" evidence="7">
    <location>
        <begin position="80"/>
        <end position="93"/>
    </location>
</feature>
<evidence type="ECO:0000259" key="9">
    <source>
        <dbReference type="Pfam" id="PF15624"/>
    </source>
</evidence>
<dbReference type="InterPro" id="IPR028386">
    <property type="entry name" value="CENP-C/Mif2/cnp3"/>
</dbReference>
<comment type="subcellular location">
    <subcellularLocation>
        <location evidence="1">Nucleus</location>
    </subcellularLocation>
</comment>
<sequence length="738" mass="81453">MSKDFDAGPRIRTNNFFDIGVVGRRTGITMKANVKKDADGLDNIDDFWNDSDDNSATDNNTQDYAQEDFSGEDYQDEEREERHASPPTRRSDPHLYLQQEAPEELLLTPTSRRSRGASKGTLTGDSSMYGSHLYAGAEESPSIDKVRKRLVFTKDFSDDEEEQTPAPQTQSNKPNSGSPALDKILNDSQQRKANMSKNVGRDSSSAPKPKEKAPAKAPAKASQTKAPPAKAKQTTQPSTAAVSTKQPARFPKAFDLGGDFDSETRPEDDDRLMFSDEDGPGRFDDDRSDEEAEEEALQDNRRKMGATAQKKRTASRVEPASVLKGGKRAAGATQVVAKQKNIPKKANISKTTQQKQRQHENEDDEVEDDEVGEVSSEDHREVPSMQRAGTKERPSGRSGKSRSQRKDDTGLDPKHKAREDKTTTHEIPIVPEEKPEEDTGVRRSTRTKVAPLEFWKNEKLVFEKAVDDGVAGQVIKAVLRAQTEEGEIIRRKKPTKAGRKRKYTPRSEAGAPPTRRQRTDRDREEQEGTQEPDPGAFVDDSMDEDQVELATKGVREEFKQSAETLVYGSDDVVSRVVAESQSSIQFRNVQSGEYQFHRGLEDADTVVSGTMKIKPDGRKPVNSGSNTSMVFYVIKGLVQVKIHETQFVLSTGGRFLVPRGNTYSIVNLSTKESTLFFVQTKPPRPETTNANTASFSAAATSITTAGSSSNNTKAMTTKSKNQTKKTAGDHPGSADSDL</sequence>
<reference evidence="10" key="1">
    <citation type="journal article" date="2020" name="Fungal Divers.">
        <title>Resolving the Mortierellaceae phylogeny through synthesis of multi-gene phylogenetics and phylogenomics.</title>
        <authorList>
            <person name="Vandepol N."/>
            <person name="Liber J."/>
            <person name="Desiro A."/>
            <person name="Na H."/>
            <person name="Kennedy M."/>
            <person name="Barry K."/>
            <person name="Grigoriev I.V."/>
            <person name="Miller A.N."/>
            <person name="O'Donnell K."/>
            <person name="Stajich J.E."/>
            <person name="Bonito G."/>
        </authorList>
    </citation>
    <scope>NUCLEOTIDE SEQUENCE</scope>
    <source>
        <strain evidence="10">NRRL 28262</strain>
    </source>
</reference>
<dbReference type="SUPFAM" id="SSF51182">
    <property type="entry name" value="RmlC-like cupins"/>
    <property type="match status" value="1"/>
</dbReference>
<dbReference type="GO" id="GO:0051455">
    <property type="term" value="P:spindle attachment to meiosis I kinetochore"/>
    <property type="evidence" value="ECO:0007669"/>
    <property type="project" value="TreeGrafter"/>
</dbReference>
<organism evidence="10 11">
    <name type="scientific">Linnemannia exigua</name>
    <dbReference type="NCBI Taxonomy" id="604196"/>
    <lineage>
        <taxon>Eukaryota</taxon>
        <taxon>Fungi</taxon>
        <taxon>Fungi incertae sedis</taxon>
        <taxon>Mucoromycota</taxon>
        <taxon>Mortierellomycotina</taxon>
        <taxon>Mortierellomycetes</taxon>
        <taxon>Mortierellales</taxon>
        <taxon>Mortierellaceae</taxon>
        <taxon>Linnemannia</taxon>
    </lineage>
</organism>
<feature type="compositionally biased region" description="Polar residues" evidence="7">
    <location>
        <begin position="186"/>
        <end position="203"/>
    </location>
</feature>
<dbReference type="PANTHER" id="PTHR16684">
    <property type="entry name" value="CENTROMERE PROTEIN C"/>
    <property type="match status" value="1"/>
</dbReference>
<evidence type="ECO:0000256" key="3">
    <source>
        <dbReference type="ARBA" id="ARBA00023125"/>
    </source>
</evidence>
<feature type="compositionally biased region" description="Acidic residues" evidence="7">
    <location>
        <begin position="65"/>
        <end position="79"/>
    </location>
</feature>
<feature type="compositionally biased region" description="Basic and acidic residues" evidence="7">
    <location>
        <begin position="431"/>
        <end position="441"/>
    </location>
</feature>
<feature type="compositionally biased region" description="Acidic residues" evidence="7">
    <location>
        <begin position="258"/>
        <end position="270"/>
    </location>
</feature>
<dbReference type="InterPro" id="IPR025974">
    <property type="entry name" value="Mif2/CENP-C_cupin"/>
</dbReference>
<evidence type="ECO:0000313" key="11">
    <source>
        <dbReference type="Proteomes" id="UP001194580"/>
    </source>
</evidence>
<evidence type="ECO:0000256" key="5">
    <source>
        <dbReference type="ARBA" id="ARBA00057947"/>
    </source>
</evidence>
<protein>
    <recommendedName>
        <fullName evidence="6">CENP-C homolog</fullName>
    </recommendedName>
</protein>
<feature type="compositionally biased region" description="Acidic residues" evidence="7">
    <location>
        <begin position="361"/>
        <end position="372"/>
    </location>
</feature>
<comment type="function">
    <text evidence="5">Component of the kinetochore, a multiprotein complex that assembles on centromeric DNA and attaches chromosomes to spindle microtubules, mediating chromosome segregation and sister chromatid segregation during meiosis and mitosis. Component of the inner kinetochore constitutive centromere-associated network (CCAN), which serves as a structural platform for outer kinetochore assembly.</text>
</comment>
<dbReference type="InterPro" id="IPR028929">
    <property type="entry name" value="Mif2_N"/>
</dbReference>
<keyword evidence="4" id="KW-0539">Nucleus</keyword>
<keyword evidence="11" id="KW-1185">Reference proteome</keyword>
<dbReference type="Pfam" id="PF11699">
    <property type="entry name" value="CENP-C_C"/>
    <property type="match status" value="1"/>
</dbReference>
<feature type="compositionally biased region" description="Acidic residues" evidence="7">
    <location>
        <begin position="286"/>
        <end position="297"/>
    </location>
</feature>
<dbReference type="FunFam" id="2.60.120.10:FF:000033">
    <property type="entry name" value="Centromere protein C 1"/>
    <property type="match status" value="1"/>
</dbReference>
<evidence type="ECO:0000259" key="8">
    <source>
        <dbReference type="Pfam" id="PF11699"/>
    </source>
</evidence>
<dbReference type="Proteomes" id="UP001194580">
    <property type="component" value="Unassembled WGS sequence"/>
</dbReference>
<feature type="compositionally biased region" description="Basic and acidic residues" evidence="7">
    <location>
        <begin position="517"/>
        <end position="526"/>
    </location>
</feature>
<feature type="region of interest" description="Disordered" evidence="7">
    <location>
        <begin position="702"/>
        <end position="738"/>
    </location>
</feature>
<name>A0AAD4H9D9_9FUNG</name>
<dbReference type="CDD" id="cd06993">
    <property type="entry name" value="cupin_CENP-C_C"/>
    <property type="match status" value="1"/>
</dbReference>
<feature type="compositionally biased region" description="Low complexity" evidence="7">
    <location>
        <begin position="215"/>
        <end position="237"/>
    </location>
</feature>
<dbReference type="GO" id="GO:0051382">
    <property type="term" value="P:kinetochore assembly"/>
    <property type="evidence" value="ECO:0007669"/>
    <property type="project" value="InterPro"/>
</dbReference>
<dbReference type="Gene3D" id="2.60.120.10">
    <property type="entry name" value="Jelly Rolls"/>
    <property type="match status" value="1"/>
</dbReference>
<feature type="domain" description="Mif2/CENP-C cupin" evidence="8">
    <location>
        <begin position="599"/>
        <end position="679"/>
    </location>
</feature>
<dbReference type="InterPro" id="IPR014710">
    <property type="entry name" value="RmlC-like_jellyroll"/>
</dbReference>
<feature type="compositionally biased region" description="Acidic residues" evidence="7">
    <location>
        <begin position="40"/>
        <end position="55"/>
    </location>
</feature>
<feature type="compositionally biased region" description="Low complexity" evidence="7">
    <location>
        <begin position="702"/>
        <end position="712"/>
    </location>
</feature>
<feature type="compositionally biased region" description="Polar residues" evidence="7">
    <location>
        <begin position="165"/>
        <end position="178"/>
    </location>
</feature>
<dbReference type="InterPro" id="IPR011051">
    <property type="entry name" value="RmlC_Cupin_sf"/>
</dbReference>
<proteinExistence type="inferred from homology"/>
<evidence type="ECO:0000256" key="2">
    <source>
        <dbReference type="ARBA" id="ARBA00010291"/>
    </source>
</evidence>
<keyword evidence="3" id="KW-0238">DNA-binding</keyword>
<feature type="region of interest" description="Disordered" evidence="7">
    <location>
        <begin position="33"/>
        <end position="446"/>
    </location>
</feature>
<dbReference type="GO" id="GO:0005634">
    <property type="term" value="C:nucleus"/>
    <property type="evidence" value="ECO:0007669"/>
    <property type="project" value="UniProtKB-SubCell"/>
</dbReference>
<evidence type="ECO:0000256" key="6">
    <source>
        <dbReference type="ARBA" id="ARBA00075033"/>
    </source>
</evidence>
<dbReference type="AlphaFoldDB" id="A0AAD4H9D9"/>
<dbReference type="EMBL" id="JAAAIL010000160">
    <property type="protein sequence ID" value="KAG0278925.1"/>
    <property type="molecule type" value="Genomic_DNA"/>
</dbReference>
<dbReference type="GO" id="GO:0019237">
    <property type="term" value="F:centromeric DNA binding"/>
    <property type="evidence" value="ECO:0007669"/>
    <property type="project" value="InterPro"/>
</dbReference>
<comment type="caution">
    <text evidence="10">The sequence shown here is derived from an EMBL/GenBank/DDBJ whole genome shotgun (WGS) entry which is preliminary data.</text>
</comment>
<evidence type="ECO:0000256" key="1">
    <source>
        <dbReference type="ARBA" id="ARBA00004123"/>
    </source>
</evidence>
<evidence type="ECO:0000256" key="7">
    <source>
        <dbReference type="SAM" id="MobiDB-lite"/>
    </source>
</evidence>
<feature type="domain" description="Mif2 N-terminal" evidence="9">
    <location>
        <begin position="16"/>
        <end position="116"/>
    </location>
</feature>
<dbReference type="PANTHER" id="PTHR16684:SF11">
    <property type="entry name" value="CENTROMERE PROTEIN C"/>
    <property type="match status" value="1"/>
</dbReference>
<dbReference type="GO" id="GO:0051315">
    <property type="term" value="P:attachment of mitotic spindle microtubules to kinetochore"/>
    <property type="evidence" value="ECO:0007669"/>
    <property type="project" value="TreeGrafter"/>
</dbReference>
<gene>
    <name evidence="10" type="ORF">BGZ95_002770</name>
</gene>
<dbReference type="GO" id="GO:0000776">
    <property type="term" value="C:kinetochore"/>
    <property type="evidence" value="ECO:0007669"/>
    <property type="project" value="InterPro"/>
</dbReference>
<feature type="compositionally biased region" description="Polar residues" evidence="7">
    <location>
        <begin position="120"/>
        <end position="129"/>
    </location>
</feature>
<feature type="compositionally biased region" description="Basic residues" evidence="7">
    <location>
        <begin position="490"/>
        <end position="504"/>
    </location>
</feature>
<feature type="compositionally biased region" description="Basic and acidic residues" evidence="7">
    <location>
        <begin position="404"/>
        <end position="424"/>
    </location>
</feature>
<dbReference type="Pfam" id="PF15624">
    <property type="entry name" value="Mif2_N"/>
    <property type="match status" value="1"/>
</dbReference>
<evidence type="ECO:0000256" key="4">
    <source>
        <dbReference type="ARBA" id="ARBA00023242"/>
    </source>
</evidence>
<feature type="region of interest" description="Disordered" evidence="7">
    <location>
        <begin position="488"/>
        <end position="541"/>
    </location>
</feature>
<comment type="similarity">
    <text evidence="2">Belongs to the CENP-C/MIF2 family.</text>
</comment>